<dbReference type="EMBL" id="JAUUTY010000006">
    <property type="protein sequence ID" value="KAK1617132.1"/>
    <property type="molecule type" value="Genomic_DNA"/>
</dbReference>
<gene>
    <name evidence="3" type="ORF">QYE76_022649</name>
</gene>
<evidence type="ECO:0000313" key="3">
    <source>
        <dbReference type="EMBL" id="KAK1617132.1"/>
    </source>
</evidence>
<feature type="compositionally biased region" description="Basic and acidic residues" evidence="1">
    <location>
        <begin position="156"/>
        <end position="218"/>
    </location>
</feature>
<dbReference type="Proteomes" id="UP001231189">
    <property type="component" value="Unassembled WGS sequence"/>
</dbReference>
<evidence type="ECO:0000313" key="4">
    <source>
        <dbReference type="Proteomes" id="UP001231189"/>
    </source>
</evidence>
<reference evidence="3" key="1">
    <citation type="submission" date="2023-07" db="EMBL/GenBank/DDBJ databases">
        <title>A chromosome-level genome assembly of Lolium multiflorum.</title>
        <authorList>
            <person name="Chen Y."/>
            <person name="Copetti D."/>
            <person name="Kolliker R."/>
            <person name="Studer B."/>
        </authorList>
    </citation>
    <scope>NUCLEOTIDE SEQUENCE</scope>
    <source>
        <strain evidence="3">02402/16</strain>
        <tissue evidence="3">Leaf</tissue>
    </source>
</reference>
<dbReference type="AlphaFoldDB" id="A0AAD8VRG1"/>
<feature type="region of interest" description="Disordered" evidence="1">
    <location>
        <begin position="125"/>
        <end position="227"/>
    </location>
</feature>
<accession>A0AAD8VRG1</accession>
<evidence type="ECO:0000259" key="2">
    <source>
        <dbReference type="Pfam" id="PF03732"/>
    </source>
</evidence>
<evidence type="ECO:0000256" key="1">
    <source>
        <dbReference type="SAM" id="MobiDB-lite"/>
    </source>
</evidence>
<organism evidence="3 4">
    <name type="scientific">Lolium multiflorum</name>
    <name type="common">Italian ryegrass</name>
    <name type="synonym">Lolium perenne subsp. multiflorum</name>
    <dbReference type="NCBI Taxonomy" id="4521"/>
    <lineage>
        <taxon>Eukaryota</taxon>
        <taxon>Viridiplantae</taxon>
        <taxon>Streptophyta</taxon>
        <taxon>Embryophyta</taxon>
        <taxon>Tracheophyta</taxon>
        <taxon>Spermatophyta</taxon>
        <taxon>Magnoliopsida</taxon>
        <taxon>Liliopsida</taxon>
        <taxon>Poales</taxon>
        <taxon>Poaceae</taxon>
        <taxon>BOP clade</taxon>
        <taxon>Pooideae</taxon>
        <taxon>Poodae</taxon>
        <taxon>Poeae</taxon>
        <taxon>Poeae Chloroplast Group 2 (Poeae type)</taxon>
        <taxon>Loliodinae</taxon>
        <taxon>Loliinae</taxon>
        <taxon>Lolium</taxon>
    </lineage>
</organism>
<dbReference type="InterPro" id="IPR005162">
    <property type="entry name" value="Retrotrans_gag_dom"/>
</dbReference>
<proteinExistence type="predicted"/>
<comment type="caution">
    <text evidence="3">The sequence shown here is derived from an EMBL/GenBank/DDBJ whole genome shotgun (WGS) entry which is preliminary data.</text>
</comment>
<feature type="domain" description="Retrotransposon gag" evidence="2">
    <location>
        <begin position="7"/>
        <end position="71"/>
    </location>
</feature>
<keyword evidence="4" id="KW-1185">Reference proteome</keyword>
<protein>
    <recommendedName>
        <fullName evidence="2">Retrotransposon gag domain-containing protein</fullName>
    </recommendedName>
</protein>
<name>A0AAD8VRG1_LOLMU</name>
<dbReference type="Pfam" id="PF03732">
    <property type="entry name" value="Retrotrans_gag"/>
    <property type="match status" value="1"/>
</dbReference>
<sequence length="279" mass="32431">MIDRVNRHWFNTLTPNIIESWQEARVAFIQHFASAYTRANTIEDLDRCIQGPRESTRQWVQRWQDMWTTSSGINTNTAIYYFRDNISITELFDIAQRYADEDPTIESDDEYGQWHTRRPARADTRHDDYRFNTRPSNGKLRANGGNTKFIANADYGQRDHKYSRRDNHGPREDRPPGKRFDAHSLLDDPKGRRTKENGGGDQNKDRNKDQDQPKEDGFSRSVGSLHTFTGVGDRCDKKVLARAMAVNAVVTDVPRWLNWSEQSITWSRGDHAPRIEYPG</sequence>